<dbReference type="RefSeq" id="WP_144247102.1">
    <property type="nucleotide sequence ID" value="NZ_VLPK01000001.1"/>
</dbReference>
<comment type="caution">
    <text evidence="3">The sequence shown here is derived from an EMBL/GenBank/DDBJ whole genome shotgun (WGS) entry which is preliminary data.</text>
</comment>
<comment type="similarity">
    <text evidence="1">Belongs to the ROK (NagC/XylR) family.</text>
</comment>
<keyword evidence="4" id="KW-1185">Reference proteome</keyword>
<dbReference type="PANTHER" id="PTHR18964:SF149">
    <property type="entry name" value="BIFUNCTIONAL UDP-N-ACETYLGLUCOSAMINE 2-EPIMERASE_N-ACETYLMANNOSAMINE KINASE"/>
    <property type="match status" value="1"/>
</dbReference>
<feature type="region of interest" description="Disordered" evidence="2">
    <location>
        <begin position="231"/>
        <end position="257"/>
    </location>
</feature>
<evidence type="ECO:0000313" key="3">
    <source>
        <dbReference type="EMBL" id="TSJ43536.1"/>
    </source>
</evidence>
<dbReference type="AlphaFoldDB" id="A0A556MUB3"/>
<dbReference type="Gene3D" id="3.30.420.40">
    <property type="match status" value="2"/>
</dbReference>
<dbReference type="InterPro" id="IPR043129">
    <property type="entry name" value="ATPase_NBD"/>
</dbReference>
<dbReference type="SUPFAM" id="SSF53067">
    <property type="entry name" value="Actin-like ATPase domain"/>
    <property type="match status" value="1"/>
</dbReference>
<gene>
    <name evidence="3" type="ORF">FO440_04935</name>
</gene>
<proteinExistence type="inferred from homology"/>
<organism evidence="3 4">
    <name type="scientific">Mucilaginibacter corticis</name>
    <dbReference type="NCBI Taxonomy" id="2597670"/>
    <lineage>
        <taxon>Bacteria</taxon>
        <taxon>Pseudomonadati</taxon>
        <taxon>Bacteroidota</taxon>
        <taxon>Sphingobacteriia</taxon>
        <taxon>Sphingobacteriales</taxon>
        <taxon>Sphingobacteriaceae</taxon>
        <taxon>Mucilaginibacter</taxon>
    </lineage>
</organism>
<dbReference type="PANTHER" id="PTHR18964">
    <property type="entry name" value="ROK (REPRESSOR, ORF, KINASE) FAMILY"/>
    <property type="match status" value="1"/>
</dbReference>
<reference evidence="3 4" key="1">
    <citation type="submission" date="2019-07" db="EMBL/GenBank/DDBJ databases">
        <authorList>
            <person name="Huq M.A."/>
        </authorList>
    </citation>
    <scope>NUCLEOTIDE SEQUENCE [LARGE SCALE GENOMIC DNA]</scope>
    <source>
        <strain evidence="3 4">MAH-19</strain>
    </source>
</reference>
<name>A0A556MUB3_9SPHI</name>
<evidence type="ECO:0000256" key="2">
    <source>
        <dbReference type="SAM" id="MobiDB-lite"/>
    </source>
</evidence>
<dbReference type="Proteomes" id="UP000318733">
    <property type="component" value="Unassembled WGS sequence"/>
</dbReference>
<dbReference type="OrthoDB" id="849313at2"/>
<sequence length="257" mass="27737">MSKASPQLKVLSIDIGGSHIKATVLDNNGALLVPYSKVETPQPANPDNIVKAIKKLAATLTDFNKISVGFPGYVRDSIVKTAPNLDNAAWANFNLGQKLEEELGQPARVVNDADMQGLGVVNGKGLELVLTLGTGFGTAVLLDGKLLPHLEIGQSPITRHNSYDAYVGDKAFDQAGKKKWNERMEKVLQVLKTLFNYDYLYIGGGNARELTFKLDSNVKLVTNQDGIKGGARLWSTDPAPESDMPSSSKKSKSSKHS</sequence>
<evidence type="ECO:0000256" key="1">
    <source>
        <dbReference type="ARBA" id="ARBA00006479"/>
    </source>
</evidence>
<protein>
    <submittedName>
        <fullName evidence="3">ROK family protein</fullName>
    </submittedName>
</protein>
<dbReference type="EMBL" id="VLPK01000001">
    <property type="protein sequence ID" value="TSJ43536.1"/>
    <property type="molecule type" value="Genomic_DNA"/>
</dbReference>
<accession>A0A556MUB3</accession>
<dbReference type="Pfam" id="PF00480">
    <property type="entry name" value="ROK"/>
    <property type="match status" value="1"/>
</dbReference>
<evidence type="ECO:0000313" key="4">
    <source>
        <dbReference type="Proteomes" id="UP000318733"/>
    </source>
</evidence>
<dbReference type="InterPro" id="IPR000600">
    <property type="entry name" value="ROK"/>
</dbReference>